<feature type="domain" description="Peptidase M3A/M3B catalytic" evidence="9">
    <location>
        <begin position="214"/>
        <end position="664"/>
    </location>
</feature>
<reference evidence="10 11" key="1">
    <citation type="journal article" date="2016" name="Mol. Biol. Evol.">
        <title>Comparative Genomics of Early-Diverging Mushroom-Forming Fungi Provides Insights into the Origins of Lignocellulose Decay Capabilities.</title>
        <authorList>
            <person name="Nagy L.G."/>
            <person name="Riley R."/>
            <person name="Tritt A."/>
            <person name="Adam C."/>
            <person name="Daum C."/>
            <person name="Floudas D."/>
            <person name="Sun H."/>
            <person name="Yadav J.S."/>
            <person name="Pangilinan J."/>
            <person name="Larsson K.H."/>
            <person name="Matsuura K."/>
            <person name="Barry K."/>
            <person name="Labutti K."/>
            <person name="Kuo R."/>
            <person name="Ohm R.A."/>
            <person name="Bhattacharya S.S."/>
            <person name="Shirouzu T."/>
            <person name="Yoshinaga Y."/>
            <person name="Martin F.M."/>
            <person name="Grigoriev I.V."/>
            <person name="Hibbett D.S."/>
        </authorList>
    </citation>
    <scope>NUCLEOTIDE SEQUENCE [LARGE SCALE GENOMIC DNA]</scope>
    <source>
        <strain evidence="10 11">HHB12029</strain>
    </source>
</reference>
<evidence type="ECO:0000256" key="8">
    <source>
        <dbReference type="RuleBase" id="RU003435"/>
    </source>
</evidence>
<dbReference type="InterPro" id="IPR045090">
    <property type="entry name" value="Pept_M3A_M3B"/>
</dbReference>
<dbReference type="GO" id="GO:0005758">
    <property type="term" value="C:mitochondrial intermembrane space"/>
    <property type="evidence" value="ECO:0007669"/>
    <property type="project" value="TreeGrafter"/>
</dbReference>
<evidence type="ECO:0000259" key="9">
    <source>
        <dbReference type="Pfam" id="PF01432"/>
    </source>
</evidence>
<organism evidence="10 11">
    <name type="scientific">Exidia glandulosa HHB12029</name>
    <dbReference type="NCBI Taxonomy" id="1314781"/>
    <lineage>
        <taxon>Eukaryota</taxon>
        <taxon>Fungi</taxon>
        <taxon>Dikarya</taxon>
        <taxon>Basidiomycota</taxon>
        <taxon>Agaricomycotina</taxon>
        <taxon>Agaricomycetes</taxon>
        <taxon>Auriculariales</taxon>
        <taxon>Exidiaceae</taxon>
        <taxon>Exidia</taxon>
    </lineage>
</organism>
<evidence type="ECO:0000256" key="1">
    <source>
        <dbReference type="ARBA" id="ARBA00006040"/>
    </source>
</evidence>
<dbReference type="AlphaFoldDB" id="A0A165GZS7"/>
<evidence type="ECO:0000256" key="6">
    <source>
        <dbReference type="ARBA" id="ARBA00023049"/>
    </source>
</evidence>
<comment type="similarity">
    <text evidence="1 8">Belongs to the peptidase M3 family.</text>
</comment>
<keyword evidence="4 8" id="KW-0378">Hydrolase</keyword>
<dbReference type="PANTHER" id="PTHR11804:SF84">
    <property type="entry name" value="SACCHAROLYSIN"/>
    <property type="match status" value="1"/>
</dbReference>
<evidence type="ECO:0000256" key="2">
    <source>
        <dbReference type="ARBA" id="ARBA00022670"/>
    </source>
</evidence>
<dbReference type="InterPro" id="IPR001567">
    <property type="entry name" value="Pept_M3A_M3B_dom"/>
</dbReference>
<evidence type="ECO:0000256" key="7">
    <source>
        <dbReference type="ARBA" id="ARBA00025208"/>
    </source>
</evidence>
<dbReference type="OrthoDB" id="534666at2759"/>
<dbReference type="Gene3D" id="3.40.390.10">
    <property type="entry name" value="Collagenase (Catalytic Domain)"/>
    <property type="match status" value="1"/>
</dbReference>
<keyword evidence="5 8" id="KW-0862">Zinc</keyword>
<protein>
    <submittedName>
        <fullName evidence="10">Zincin</fullName>
    </submittedName>
</protein>
<name>A0A165GZS7_EXIGL</name>
<dbReference type="EMBL" id="KV426032">
    <property type="protein sequence ID" value="KZV91240.1"/>
    <property type="molecule type" value="Genomic_DNA"/>
</dbReference>
<dbReference type="InParanoid" id="A0A165GZS7"/>
<proteinExistence type="inferred from homology"/>
<dbReference type="GO" id="GO:0004222">
    <property type="term" value="F:metalloendopeptidase activity"/>
    <property type="evidence" value="ECO:0007669"/>
    <property type="project" value="InterPro"/>
</dbReference>
<evidence type="ECO:0000256" key="4">
    <source>
        <dbReference type="ARBA" id="ARBA00022801"/>
    </source>
</evidence>
<dbReference type="GO" id="GO:0006508">
    <property type="term" value="P:proteolysis"/>
    <property type="evidence" value="ECO:0007669"/>
    <property type="project" value="UniProtKB-KW"/>
</dbReference>
<dbReference type="PANTHER" id="PTHR11804">
    <property type="entry name" value="PROTEASE M3 THIMET OLIGOPEPTIDASE-RELATED"/>
    <property type="match status" value="1"/>
</dbReference>
<dbReference type="InterPro" id="IPR024079">
    <property type="entry name" value="MetalloPept_cat_dom_sf"/>
</dbReference>
<sequence>MTSKLQPPQPAPVWNHTPESLKAEVDAVITAARTKLDAIAALSKPARTFSGVFGALAETEAAIFARGEPLTFYQNVSTNSALRDASAAAEVALKEYGIEREMRIDLFDAAKDARASANTLSGEDERLADKILLEGKRAGLDLPEEQRKELESLKKELSGLCVTFQKNCNEEKGKIAFTPEELDGIPADVVSGYAKRDDGKLELTFKTPDVMPLFRYAKNPDTRRLAWEGYESRVAINAKVFETVLATRRKIAALLKYDTWADYITEVKMVKTAQGVHDFIADVESKLLPVGKRDREQLLALKQKEEGADASEFYVWDWYYYDRLYVERTLDLDDALVKEYFPVQEVVPTIMNVYESMLGVEFVPLSNDVEKGDVWHPEVQRFAVWEAGATDASGFVGYTYLDLYPREGKYSHAAVWPLVPGFVLADGKTRNYPVTAMVANLAKPTPDRPALMTHDNVVTFFHEMGHVFHGLLSQTKYARFHGTSVARDFVEAPSQMLENWCWVPSVLAKMSSHYKTKEPLSPELIDKIIKSRYVNIGMFMLRQLFFGKYDITVHTSKESEDYTKLWARLREETSLVKGPAVDTPGQGSFAHLTGDYDAGYYGYAYSLVFAADMYRAVFAKDPLSPEAGRLYREQILGPGGSRDEMDSLKAFLGRPPNSEAFLEQLLGSASQ</sequence>
<dbReference type="GO" id="GO:0006518">
    <property type="term" value="P:peptide metabolic process"/>
    <property type="evidence" value="ECO:0007669"/>
    <property type="project" value="TreeGrafter"/>
</dbReference>
<keyword evidence="6 8" id="KW-0482">Metalloprotease</keyword>
<keyword evidence="11" id="KW-1185">Reference proteome</keyword>
<dbReference type="SUPFAM" id="SSF55486">
    <property type="entry name" value="Metalloproteases ('zincins'), catalytic domain"/>
    <property type="match status" value="1"/>
</dbReference>
<keyword evidence="3 8" id="KW-0479">Metal-binding</keyword>
<dbReference type="Gene3D" id="1.20.1050.40">
    <property type="entry name" value="Endopeptidase. Chain P, domain 1"/>
    <property type="match status" value="1"/>
</dbReference>
<comment type="function">
    <text evidence="7">Cleaves proteins, imported into the mitochondrion, to their mature size. While most mitochondrial precursor proteins are processed to the mature form in one step by mitochondrial processing peptidase (MPP), the sequential cleavage by MIP of an octapeptide after initial processing by MPP is a required step for a subgroup of nuclear-encoded precursor proteins destined for the matrix or the inner membrane.</text>
</comment>
<evidence type="ECO:0000256" key="5">
    <source>
        <dbReference type="ARBA" id="ARBA00022833"/>
    </source>
</evidence>
<evidence type="ECO:0000313" key="11">
    <source>
        <dbReference type="Proteomes" id="UP000077266"/>
    </source>
</evidence>
<accession>A0A165GZS7</accession>
<dbReference type="CDD" id="cd06455">
    <property type="entry name" value="M3A_TOP"/>
    <property type="match status" value="1"/>
</dbReference>
<comment type="cofactor">
    <cofactor evidence="8">
        <name>Zn(2+)</name>
        <dbReference type="ChEBI" id="CHEBI:29105"/>
    </cofactor>
    <text evidence="8">Binds 1 zinc ion.</text>
</comment>
<dbReference type="GO" id="GO:0046872">
    <property type="term" value="F:metal ion binding"/>
    <property type="evidence" value="ECO:0007669"/>
    <property type="project" value="UniProtKB-UniRule"/>
</dbReference>
<evidence type="ECO:0000313" key="10">
    <source>
        <dbReference type="EMBL" id="KZV91240.1"/>
    </source>
</evidence>
<dbReference type="Gene3D" id="1.10.1370.10">
    <property type="entry name" value="Neurolysin, domain 3"/>
    <property type="match status" value="1"/>
</dbReference>
<keyword evidence="2 8" id="KW-0645">Protease</keyword>
<gene>
    <name evidence="10" type="ORF">EXIGLDRAFT_648473</name>
</gene>
<dbReference type="InterPro" id="IPR024077">
    <property type="entry name" value="Neurolysin/TOP_dom2"/>
</dbReference>
<dbReference type="Pfam" id="PF01432">
    <property type="entry name" value="Peptidase_M3"/>
    <property type="match status" value="1"/>
</dbReference>
<evidence type="ECO:0000256" key="3">
    <source>
        <dbReference type="ARBA" id="ARBA00022723"/>
    </source>
</evidence>
<dbReference type="FunFam" id="3.40.390.10:FF:000006">
    <property type="entry name" value="Thimet oligopeptidase 1"/>
    <property type="match status" value="1"/>
</dbReference>
<dbReference type="Proteomes" id="UP000077266">
    <property type="component" value="Unassembled WGS sequence"/>
</dbReference>
<dbReference type="InterPro" id="IPR024080">
    <property type="entry name" value="Neurolysin/TOP_N"/>
</dbReference>